<accession>A0A5E8HCK5</accession>
<comment type="caution">
    <text evidence="1">The sequence shown here is derived from an EMBL/GenBank/DDBJ whole genome shotgun (WGS) entry which is preliminary data.</text>
</comment>
<gene>
    <name evidence="1" type="ORF">LEP1GSC202_2713</name>
</gene>
<dbReference type="Proteomes" id="UP000013996">
    <property type="component" value="Unassembled WGS sequence"/>
</dbReference>
<organism evidence="1 2">
    <name type="scientific">Leptospira yanagawae serovar Saopaulo str. Sao Paulo = ATCC 700523</name>
    <dbReference type="NCBI Taxonomy" id="1249483"/>
    <lineage>
        <taxon>Bacteria</taxon>
        <taxon>Pseudomonadati</taxon>
        <taxon>Spirochaetota</taxon>
        <taxon>Spirochaetia</taxon>
        <taxon>Leptospirales</taxon>
        <taxon>Leptospiraceae</taxon>
        <taxon>Leptospira</taxon>
    </lineage>
</organism>
<dbReference type="AlphaFoldDB" id="A0A5E8HCK5"/>
<evidence type="ECO:0000313" key="2">
    <source>
        <dbReference type="Proteomes" id="UP000013996"/>
    </source>
</evidence>
<dbReference type="OrthoDB" id="327624at2"/>
<dbReference type="EMBL" id="AOGX02000016">
    <property type="protein sequence ID" value="EOQ88602.1"/>
    <property type="molecule type" value="Genomic_DNA"/>
</dbReference>
<protein>
    <submittedName>
        <fullName evidence="1">Uncharacterized protein</fullName>
    </submittedName>
</protein>
<sequence>MSSIYWKSILLKHKDVCNQIVRSVKRTNLQFPEEDLAHHLKLFFGSILKNLENEMDDETIVTLFETLVTLISKHVLPIQNQSALEFYQIISEIHPDVKKAPVLFFSYFANVFSKLETDKKDLFLKRIHSVLPKIQTMEEVKLVLGLLFWASGKPEYRESLLSLFQNLNQTLKTEIKNLFGIDETSIQSPFLVPKENQSEKPNFHFRSIPGYTMFGGNFQKIPILYFDSERLLISSGETWFQLFVDEFGTSLYSIEKPISVTKVSDKPSNFWKQMIKQKLDPNFVTSSIEKDSYAIITLSNSYQLYLFYKGRT</sequence>
<proteinExistence type="predicted"/>
<reference evidence="1 2" key="1">
    <citation type="submission" date="2013-04" db="EMBL/GenBank/DDBJ databases">
        <authorList>
            <person name="Harkins D.M."/>
            <person name="Durkin A.S."/>
            <person name="Brinkac L.M."/>
            <person name="Haft D.H."/>
            <person name="Selengut J.D."/>
            <person name="Sanka R."/>
            <person name="DePew J."/>
            <person name="Purushe J."/>
            <person name="Hartskeerl R.A."/>
            <person name="Ahmed A."/>
            <person name="van der Linden H."/>
            <person name="Goris M.G.A."/>
            <person name="Vinetz J.M."/>
            <person name="Sutton G.G."/>
            <person name="Nierman W.C."/>
            <person name="Fouts D.E."/>
        </authorList>
    </citation>
    <scope>NUCLEOTIDE SEQUENCE [LARGE SCALE GENOMIC DNA]</scope>
    <source>
        <strain evidence="1 2">Sao Paulo</strain>
    </source>
</reference>
<evidence type="ECO:0000313" key="1">
    <source>
        <dbReference type="EMBL" id="EOQ88602.1"/>
    </source>
</evidence>
<dbReference type="RefSeq" id="WP_015677679.1">
    <property type="nucleotide sequence ID" value="NZ_AOGX02000016.1"/>
</dbReference>
<name>A0A5E8HCK5_9LEPT</name>
<dbReference type="STRING" id="1249483.LEP1GSC202_2713"/>